<dbReference type="InterPro" id="IPR032675">
    <property type="entry name" value="LRR_dom_sf"/>
</dbReference>
<dbReference type="Pfam" id="PF12937">
    <property type="entry name" value="F-box-like"/>
    <property type="match status" value="1"/>
</dbReference>
<name>J0WSF7_AURST</name>
<organism evidence="2 3">
    <name type="scientific">Auricularia subglabra (strain TFB-10046 / SS5)</name>
    <name type="common">White-rot fungus</name>
    <name type="synonym">Auricularia delicata (strain TFB10046)</name>
    <dbReference type="NCBI Taxonomy" id="717982"/>
    <lineage>
        <taxon>Eukaryota</taxon>
        <taxon>Fungi</taxon>
        <taxon>Dikarya</taxon>
        <taxon>Basidiomycota</taxon>
        <taxon>Agaricomycotina</taxon>
        <taxon>Agaricomycetes</taxon>
        <taxon>Auriculariales</taxon>
        <taxon>Auriculariaceae</taxon>
        <taxon>Auricularia</taxon>
    </lineage>
</organism>
<dbReference type="SMART" id="SM00256">
    <property type="entry name" value="FBOX"/>
    <property type="match status" value="1"/>
</dbReference>
<dbReference type="EMBL" id="JH687873">
    <property type="protein sequence ID" value="EJD36003.1"/>
    <property type="molecule type" value="Genomic_DNA"/>
</dbReference>
<feature type="domain" description="F-box" evidence="1">
    <location>
        <begin position="55"/>
        <end position="102"/>
    </location>
</feature>
<dbReference type="Gene3D" id="1.20.1280.50">
    <property type="match status" value="1"/>
</dbReference>
<evidence type="ECO:0000313" key="3">
    <source>
        <dbReference type="Proteomes" id="UP000006514"/>
    </source>
</evidence>
<dbReference type="SUPFAM" id="SSF81383">
    <property type="entry name" value="F-box domain"/>
    <property type="match status" value="1"/>
</dbReference>
<dbReference type="KEGG" id="adl:AURDEDRAFT_188517"/>
<gene>
    <name evidence="2" type="ORF">AURDEDRAFT_188517</name>
</gene>
<sequence>MLEFDGSKIRAQVIRDYELLARDITDAEAMNRFFDAVMATAVGSLREMLHEVNQESFLGRIPPEVLAACFAHLPFRYRLHPSQVCRSWRAAALADPSLWSDIQPWSPCNSPELLQMALSRAGARPVDLKVDACDPIAPEAIYTAVAPFSRHLRYLAWLSEQPNPPWEFPAPNMECFWSSRSATLTAAFLGGHAGRLRFLYLDCVQLPAVCPALSTVTELSVALTPYDDAAPSTLGNLFDLFPQLEFLHIRGITRPNAHLLPTGAAPASLVELWLRSRSTDYDLVPHCLAWDSGHLRHISIEQCSGTRPNLERLASGTVRLAVNHTSDEWHTQLMFEHSPTVSHSMTLFRIGISNAAALLAAVQSSLSIVHTVMVSHVALKPLAGVLRTLPKLVHLFLHIIPKAAEEGEAYPNQDPHSFVWTPLSYLSNVTRAMPRLRTITLHVWCGDCSKPAFADANDARRLLSQLLAVQGALPPIVIEGFPAEEVSGVDLTGLNVRFDFSAKVSPLILRKPHEAYDPFEMDESDW</sequence>
<dbReference type="InterPro" id="IPR001810">
    <property type="entry name" value="F-box_dom"/>
</dbReference>
<accession>J0WSF7</accession>
<evidence type="ECO:0000259" key="1">
    <source>
        <dbReference type="PROSITE" id="PS50181"/>
    </source>
</evidence>
<dbReference type="AlphaFoldDB" id="J0WSF7"/>
<dbReference type="InterPro" id="IPR036047">
    <property type="entry name" value="F-box-like_dom_sf"/>
</dbReference>
<proteinExistence type="predicted"/>
<dbReference type="Gene3D" id="3.80.10.10">
    <property type="entry name" value="Ribonuclease Inhibitor"/>
    <property type="match status" value="1"/>
</dbReference>
<dbReference type="SUPFAM" id="SSF52047">
    <property type="entry name" value="RNI-like"/>
    <property type="match status" value="1"/>
</dbReference>
<dbReference type="PROSITE" id="PS50181">
    <property type="entry name" value="FBOX"/>
    <property type="match status" value="1"/>
</dbReference>
<evidence type="ECO:0000313" key="2">
    <source>
        <dbReference type="EMBL" id="EJD36003.1"/>
    </source>
</evidence>
<keyword evidence="3" id="KW-1185">Reference proteome</keyword>
<dbReference type="OrthoDB" id="3365698at2759"/>
<reference evidence="3" key="1">
    <citation type="journal article" date="2012" name="Science">
        <title>The Paleozoic origin of enzymatic lignin decomposition reconstructed from 31 fungal genomes.</title>
        <authorList>
            <person name="Floudas D."/>
            <person name="Binder M."/>
            <person name="Riley R."/>
            <person name="Barry K."/>
            <person name="Blanchette R.A."/>
            <person name="Henrissat B."/>
            <person name="Martinez A.T."/>
            <person name="Otillar R."/>
            <person name="Spatafora J.W."/>
            <person name="Yadav J.S."/>
            <person name="Aerts A."/>
            <person name="Benoit I."/>
            <person name="Boyd A."/>
            <person name="Carlson A."/>
            <person name="Copeland A."/>
            <person name="Coutinho P.M."/>
            <person name="de Vries R.P."/>
            <person name="Ferreira P."/>
            <person name="Findley K."/>
            <person name="Foster B."/>
            <person name="Gaskell J."/>
            <person name="Glotzer D."/>
            <person name="Gorecki P."/>
            <person name="Heitman J."/>
            <person name="Hesse C."/>
            <person name="Hori C."/>
            <person name="Igarashi K."/>
            <person name="Jurgens J.A."/>
            <person name="Kallen N."/>
            <person name="Kersten P."/>
            <person name="Kohler A."/>
            <person name="Kuees U."/>
            <person name="Kumar T.K.A."/>
            <person name="Kuo A."/>
            <person name="LaButti K."/>
            <person name="Larrondo L.F."/>
            <person name="Lindquist E."/>
            <person name="Ling A."/>
            <person name="Lombard V."/>
            <person name="Lucas S."/>
            <person name="Lundell T."/>
            <person name="Martin R."/>
            <person name="McLaughlin D.J."/>
            <person name="Morgenstern I."/>
            <person name="Morin E."/>
            <person name="Murat C."/>
            <person name="Nagy L.G."/>
            <person name="Nolan M."/>
            <person name="Ohm R.A."/>
            <person name="Patyshakuliyeva A."/>
            <person name="Rokas A."/>
            <person name="Ruiz-Duenas F.J."/>
            <person name="Sabat G."/>
            <person name="Salamov A."/>
            <person name="Samejima M."/>
            <person name="Schmutz J."/>
            <person name="Slot J.C."/>
            <person name="St John F."/>
            <person name="Stenlid J."/>
            <person name="Sun H."/>
            <person name="Sun S."/>
            <person name="Syed K."/>
            <person name="Tsang A."/>
            <person name="Wiebenga A."/>
            <person name="Young D."/>
            <person name="Pisabarro A."/>
            <person name="Eastwood D.C."/>
            <person name="Martin F."/>
            <person name="Cullen D."/>
            <person name="Grigoriev I.V."/>
            <person name="Hibbett D.S."/>
        </authorList>
    </citation>
    <scope>NUCLEOTIDE SEQUENCE [LARGE SCALE GENOMIC DNA]</scope>
    <source>
        <strain evidence="3">TFB10046</strain>
    </source>
</reference>
<protein>
    <recommendedName>
        <fullName evidence="1">F-box domain-containing protein</fullName>
    </recommendedName>
</protein>
<dbReference type="InParanoid" id="J0WSF7"/>
<dbReference type="Proteomes" id="UP000006514">
    <property type="component" value="Unassembled WGS sequence"/>
</dbReference>